<dbReference type="Pfam" id="PF00874">
    <property type="entry name" value="PRD"/>
    <property type="match status" value="1"/>
</dbReference>
<dbReference type="InterPro" id="IPR013011">
    <property type="entry name" value="PTS_EIIB_2"/>
</dbReference>
<feature type="domain" description="PTS EIIA type-2" evidence="3">
    <location>
        <begin position="535"/>
        <end position="676"/>
    </location>
</feature>
<evidence type="ECO:0000313" key="7">
    <source>
        <dbReference type="Proteomes" id="UP000723714"/>
    </source>
</evidence>
<accession>A0ABS6D055</accession>
<protein>
    <submittedName>
        <fullName evidence="6">BglG family transcription antiterminator</fullName>
    </submittedName>
</protein>
<evidence type="ECO:0000259" key="4">
    <source>
        <dbReference type="PROSITE" id="PS51099"/>
    </source>
</evidence>
<dbReference type="EMBL" id="JABACJ020000002">
    <property type="protein sequence ID" value="MBU3874939.1"/>
    <property type="molecule type" value="Genomic_DNA"/>
</dbReference>
<name>A0ABS6D055_9FIRM</name>
<keyword evidence="2" id="KW-0804">Transcription</keyword>
<proteinExistence type="predicted"/>
<sequence length="679" mass="78918">MGTVYINARCQKILSLLYNGEDYISLKQIAEETGVSKRSIYYDLCKINEYLSYYGVDEIEVVRGKGILIPEEDKRKIEKIVENESGEESYIFSPTERVKIIYCYILISHLSRPVYIEQLSEYCQVSRNTIFNDLRVVVNQLQEYNLTLEYESKRGYRITGDVISIRALFFMYFNTLLPLYHSGVLNFLNQEPIDEYEHRLELIAGELNTEYVDGVLQSLAVLTPLMYKGARRPYFPNLRKEKIINTDEFRLVQKYYPDLAESEQLYLCLHLLGSRVAVPACDMFDNNADQSVYEITKALVAEFEKIACVIFEDREELERSLFVHINTSLYRYQYGIQIGNPLSDDIIREYPNLFDITKVVTRYLEQLVGLPIPDSEIAYLALHFGAHIKVSRPMADQLRILIVCMNGVSAGNMLRREVQQLLPYAKIVDVVAMVDVMNLQEICDLVISTVKVKSIVPCITVHPILTDIDRRAILNHRLIEQRKRLDDGELLFDIVKKYVDEKDYDNLKKDLASFFEGEAEVEGKSFFKRPLGLIDFLEKDRIMITWEEYRWQDAVKYAGEKLLLEESIEKRYLDNIISQIRYYGPYMFVTQGLLLAHGKPEDGVKHLDVSMTIFKKPVKFSDFHEARILITLAAEDQEKHLKILKDIMTVFEIESRVDDVAALETKEEVLSYLRKVIGE</sequence>
<dbReference type="CDD" id="cd05568">
    <property type="entry name" value="PTS_IIB_bgl_like"/>
    <property type="match status" value="1"/>
</dbReference>
<feature type="domain" description="PRD" evidence="5">
    <location>
        <begin position="287"/>
        <end position="394"/>
    </location>
</feature>
<evidence type="ECO:0000256" key="1">
    <source>
        <dbReference type="ARBA" id="ARBA00023015"/>
    </source>
</evidence>
<evidence type="ECO:0000256" key="2">
    <source>
        <dbReference type="ARBA" id="ARBA00023163"/>
    </source>
</evidence>
<feature type="domain" description="PTS EIIB type-2" evidence="4">
    <location>
        <begin position="398"/>
        <end position="485"/>
    </location>
</feature>
<dbReference type="InterPro" id="IPR050661">
    <property type="entry name" value="BglG_antiterminators"/>
</dbReference>
<reference evidence="6 7" key="1">
    <citation type="submission" date="2021-06" db="EMBL/GenBank/DDBJ databases">
        <title>Faecalicatena sp. nov. isolated from porcine feces.</title>
        <authorList>
            <person name="Oh B.S."/>
            <person name="Lee J.H."/>
        </authorList>
    </citation>
    <scope>NUCLEOTIDE SEQUENCE [LARGE SCALE GENOMIC DNA]</scope>
    <source>
        <strain evidence="6 7">AGMB00832</strain>
    </source>
</reference>
<dbReference type="PROSITE" id="PS51099">
    <property type="entry name" value="PTS_EIIB_TYPE_2"/>
    <property type="match status" value="1"/>
</dbReference>
<evidence type="ECO:0000259" key="3">
    <source>
        <dbReference type="PROSITE" id="PS51094"/>
    </source>
</evidence>
<dbReference type="PANTHER" id="PTHR30185:SF18">
    <property type="entry name" value="TRANSCRIPTIONAL REGULATOR MTLR"/>
    <property type="match status" value="1"/>
</dbReference>
<dbReference type="InterPro" id="IPR007737">
    <property type="entry name" value="Mga_HTH"/>
</dbReference>
<evidence type="ECO:0000259" key="5">
    <source>
        <dbReference type="PROSITE" id="PS51372"/>
    </source>
</evidence>
<dbReference type="PROSITE" id="PS51372">
    <property type="entry name" value="PRD_2"/>
    <property type="match status" value="1"/>
</dbReference>
<dbReference type="Pfam" id="PF05043">
    <property type="entry name" value="Mga"/>
    <property type="match status" value="1"/>
</dbReference>
<organism evidence="6 7">
    <name type="scientific">Faecalicatena faecalis</name>
    <dbReference type="NCBI Taxonomy" id="2726362"/>
    <lineage>
        <taxon>Bacteria</taxon>
        <taxon>Bacillati</taxon>
        <taxon>Bacillota</taxon>
        <taxon>Clostridia</taxon>
        <taxon>Lachnospirales</taxon>
        <taxon>Lachnospiraceae</taxon>
        <taxon>Faecalicatena</taxon>
    </lineage>
</organism>
<dbReference type="PANTHER" id="PTHR30185">
    <property type="entry name" value="CRYPTIC BETA-GLUCOSIDE BGL OPERON ANTITERMINATOR"/>
    <property type="match status" value="1"/>
</dbReference>
<gene>
    <name evidence="6" type="ORF">HGO97_003810</name>
</gene>
<comment type="caution">
    <text evidence="6">The sequence shown here is derived from an EMBL/GenBank/DDBJ whole genome shotgun (WGS) entry which is preliminary data.</text>
</comment>
<dbReference type="Proteomes" id="UP000723714">
    <property type="component" value="Unassembled WGS sequence"/>
</dbReference>
<keyword evidence="7" id="KW-1185">Reference proteome</keyword>
<dbReference type="Pfam" id="PF00359">
    <property type="entry name" value="PTS_EIIA_2"/>
    <property type="match status" value="1"/>
</dbReference>
<dbReference type="RefSeq" id="WP_216239604.1">
    <property type="nucleotide sequence ID" value="NZ_JABACJ020000002.1"/>
</dbReference>
<dbReference type="InterPro" id="IPR002178">
    <property type="entry name" value="PTS_EIIA_type-2_dom"/>
</dbReference>
<dbReference type="Pfam" id="PF08279">
    <property type="entry name" value="HTH_11"/>
    <property type="match status" value="1"/>
</dbReference>
<dbReference type="PROSITE" id="PS51094">
    <property type="entry name" value="PTS_EIIA_TYPE_2"/>
    <property type="match status" value="1"/>
</dbReference>
<dbReference type="InterPro" id="IPR013196">
    <property type="entry name" value="HTH_11"/>
</dbReference>
<evidence type="ECO:0000313" key="6">
    <source>
        <dbReference type="EMBL" id="MBU3874939.1"/>
    </source>
</evidence>
<dbReference type="InterPro" id="IPR011608">
    <property type="entry name" value="PRD"/>
</dbReference>
<keyword evidence="1" id="KW-0805">Transcription regulation</keyword>